<keyword evidence="5 7" id="KW-0472">Membrane</keyword>
<feature type="signal peptide" evidence="8">
    <location>
        <begin position="1"/>
        <end position="21"/>
    </location>
</feature>
<keyword evidence="8" id="KW-0732">Signal</keyword>
<keyword evidence="4 7" id="KW-1133">Transmembrane helix</keyword>
<evidence type="ECO:0000313" key="10">
    <source>
        <dbReference type="Proteomes" id="UP000886653"/>
    </source>
</evidence>
<dbReference type="PROSITE" id="PS51257">
    <property type="entry name" value="PROKAR_LIPOPROTEIN"/>
    <property type="match status" value="1"/>
</dbReference>
<reference evidence="9" key="1">
    <citation type="submission" date="2013-11" db="EMBL/GenBank/DDBJ databases">
        <title>Genome sequence of the fusiform rust pathogen reveals effectors for host alternation and coevolution with pine.</title>
        <authorList>
            <consortium name="DOE Joint Genome Institute"/>
            <person name="Smith K."/>
            <person name="Pendleton A."/>
            <person name="Kubisiak T."/>
            <person name="Anderson C."/>
            <person name="Salamov A."/>
            <person name="Aerts A."/>
            <person name="Riley R."/>
            <person name="Clum A."/>
            <person name="Lindquist E."/>
            <person name="Ence D."/>
            <person name="Campbell M."/>
            <person name="Kronenberg Z."/>
            <person name="Feau N."/>
            <person name="Dhillon B."/>
            <person name="Hamelin R."/>
            <person name="Burleigh J."/>
            <person name="Smith J."/>
            <person name="Yandell M."/>
            <person name="Nelson C."/>
            <person name="Grigoriev I."/>
            <person name="Davis J."/>
        </authorList>
    </citation>
    <scope>NUCLEOTIDE SEQUENCE</scope>
    <source>
        <strain evidence="9">G11</strain>
    </source>
</reference>
<evidence type="ECO:0000256" key="3">
    <source>
        <dbReference type="ARBA" id="ARBA00022692"/>
    </source>
</evidence>
<accession>A0A9P6NSV2</accession>
<proteinExistence type="inferred from homology"/>
<dbReference type="OrthoDB" id="2802411at2759"/>
<dbReference type="AlphaFoldDB" id="A0A9P6NSV2"/>
<evidence type="ECO:0000256" key="6">
    <source>
        <dbReference type="SAM" id="MobiDB-lite"/>
    </source>
</evidence>
<dbReference type="Proteomes" id="UP000886653">
    <property type="component" value="Unassembled WGS sequence"/>
</dbReference>
<feature type="compositionally biased region" description="Low complexity" evidence="6">
    <location>
        <begin position="83"/>
        <end position="92"/>
    </location>
</feature>
<dbReference type="PANTHER" id="PTHR21659:SF40">
    <property type="entry name" value="PHOSPHATIDYLSERINE DECARBOXYLASE"/>
    <property type="match status" value="1"/>
</dbReference>
<evidence type="ECO:0000256" key="1">
    <source>
        <dbReference type="ARBA" id="ARBA00004370"/>
    </source>
</evidence>
<keyword evidence="3 7" id="KW-0812">Transmembrane</keyword>
<evidence type="ECO:0000256" key="4">
    <source>
        <dbReference type="ARBA" id="ARBA00022989"/>
    </source>
</evidence>
<gene>
    <name evidence="9" type="ORF">CROQUDRAFT_669133</name>
</gene>
<dbReference type="PANTHER" id="PTHR21659">
    <property type="entry name" value="HYDROPHOBIC PROTEIN RCI2 LOW TEMPERATURE AND SALT RESPONSIVE PROTEIN LTI6 -RELATED"/>
    <property type="match status" value="1"/>
</dbReference>
<evidence type="ECO:0000256" key="2">
    <source>
        <dbReference type="ARBA" id="ARBA00009530"/>
    </source>
</evidence>
<comment type="caution">
    <text evidence="9">The sequence shown here is derived from an EMBL/GenBank/DDBJ whole genome shotgun (WGS) entry which is preliminary data.</text>
</comment>
<protein>
    <submittedName>
        <fullName evidence="9">Uncharacterized protein</fullName>
    </submittedName>
</protein>
<name>A0A9P6NSV2_9BASI</name>
<feature type="region of interest" description="Disordered" evidence="6">
    <location>
        <begin position="82"/>
        <end position="103"/>
    </location>
</feature>
<dbReference type="Pfam" id="PF01679">
    <property type="entry name" value="Pmp3"/>
    <property type="match status" value="1"/>
</dbReference>
<comment type="subcellular location">
    <subcellularLocation>
        <location evidence="1">Membrane</location>
    </subcellularLocation>
</comment>
<evidence type="ECO:0000256" key="5">
    <source>
        <dbReference type="ARBA" id="ARBA00023136"/>
    </source>
</evidence>
<dbReference type="EMBL" id="MU167226">
    <property type="protein sequence ID" value="KAG0149614.1"/>
    <property type="molecule type" value="Genomic_DNA"/>
</dbReference>
<feature type="transmembrane region" description="Helical" evidence="7">
    <location>
        <begin position="31"/>
        <end position="54"/>
    </location>
</feature>
<organism evidence="9 10">
    <name type="scientific">Cronartium quercuum f. sp. fusiforme G11</name>
    <dbReference type="NCBI Taxonomy" id="708437"/>
    <lineage>
        <taxon>Eukaryota</taxon>
        <taxon>Fungi</taxon>
        <taxon>Dikarya</taxon>
        <taxon>Basidiomycota</taxon>
        <taxon>Pucciniomycotina</taxon>
        <taxon>Pucciniomycetes</taxon>
        <taxon>Pucciniales</taxon>
        <taxon>Coleosporiaceae</taxon>
        <taxon>Cronartium</taxon>
    </lineage>
</organism>
<evidence type="ECO:0000256" key="7">
    <source>
        <dbReference type="SAM" id="Phobius"/>
    </source>
</evidence>
<keyword evidence="10" id="KW-1185">Reference proteome</keyword>
<evidence type="ECO:0000313" key="9">
    <source>
        <dbReference type="EMBL" id="KAG0149614.1"/>
    </source>
</evidence>
<dbReference type="GO" id="GO:0016020">
    <property type="term" value="C:membrane"/>
    <property type="evidence" value="ECO:0007669"/>
    <property type="project" value="UniProtKB-SubCell"/>
</dbReference>
<comment type="similarity">
    <text evidence="2">Belongs to the UPF0057 (PMP3) family.</text>
</comment>
<sequence length="103" mass="11081">MVKGSDIILILVAVLFPPASALFLTGCGCDLLINILLTILGYIPGHVHAFYLIYKRMQAEERYGQEGYKYIGNATYAPIGYSQPPTEGQPGTTPAPPAYGSMA</sequence>
<feature type="chain" id="PRO_5040463951" evidence="8">
    <location>
        <begin position="22"/>
        <end position="103"/>
    </location>
</feature>
<dbReference type="InterPro" id="IPR000612">
    <property type="entry name" value="PMP3"/>
</dbReference>
<evidence type="ECO:0000256" key="8">
    <source>
        <dbReference type="SAM" id="SignalP"/>
    </source>
</evidence>